<protein>
    <submittedName>
        <fullName evidence="1">CG34163</fullName>
    </submittedName>
</protein>
<dbReference type="EMBL" id="CP012523">
    <property type="protein sequence ID" value="ALC38597.1"/>
    <property type="molecule type" value="Genomic_DNA"/>
</dbReference>
<name>A0A0M4EB56_DROBS</name>
<dbReference type="AlphaFoldDB" id="A0A0M4EB56"/>
<dbReference type="OrthoDB" id="8023238at2759"/>
<dbReference type="Proteomes" id="UP000494163">
    <property type="component" value="Chromosome 2L"/>
</dbReference>
<dbReference type="STRING" id="30019.A0A0M4EB56"/>
<dbReference type="OMA" id="EYIEMRS"/>
<proteinExistence type="predicted"/>
<accession>A0A0M4EB56</accession>
<organism evidence="1 2">
    <name type="scientific">Drosophila busckii</name>
    <name type="common">Fruit fly</name>
    <dbReference type="NCBI Taxonomy" id="30019"/>
    <lineage>
        <taxon>Eukaryota</taxon>
        <taxon>Metazoa</taxon>
        <taxon>Ecdysozoa</taxon>
        <taxon>Arthropoda</taxon>
        <taxon>Hexapoda</taxon>
        <taxon>Insecta</taxon>
        <taxon>Pterygota</taxon>
        <taxon>Neoptera</taxon>
        <taxon>Endopterygota</taxon>
        <taxon>Diptera</taxon>
        <taxon>Brachycera</taxon>
        <taxon>Muscomorpha</taxon>
        <taxon>Ephydroidea</taxon>
        <taxon>Drosophilidae</taxon>
        <taxon>Drosophila</taxon>
    </lineage>
</organism>
<reference evidence="1 2" key="1">
    <citation type="submission" date="2015-08" db="EMBL/GenBank/DDBJ databases">
        <title>Ancestral chromatin configuration constrains chromatin evolution on differentiating sex chromosomes in Drosophila.</title>
        <authorList>
            <person name="Zhou Q."/>
            <person name="Bachtrog D."/>
        </authorList>
    </citation>
    <scope>NUCLEOTIDE SEQUENCE [LARGE SCALE GENOMIC DNA]</scope>
    <source>
        <tissue evidence="1">Whole larvae</tissue>
    </source>
</reference>
<keyword evidence="2" id="KW-1185">Reference proteome</keyword>
<sequence length="82" mass="9618">MEKTKKSKIAKKAKDSALTLKLAAMQRKQKEIARVLSLKHEILLKSEVSYLQYIEMRQELERLNTLSDTFTQKLKKLKQQAK</sequence>
<gene>
    <name evidence="1" type="ORF">Dbus_chr2Lg682</name>
</gene>
<evidence type="ECO:0000313" key="1">
    <source>
        <dbReference type="EMBL" id="ALC38597.1"/>
    </source>
</evidence>
<evidence type="ECO:0000313" key="2">
    <source>
        <dbReference type="Proteomes" id="UP000494163"/>
    </source>
</evidence>